<dbReference type="RefSeq" id="WP_208832099.1">
    <property type="nucleotide sequence ID" value="NZ_CP072110.1"/>
</dbReference>
<feature type="region of interest" description="Disordered" evidence="1">
    <location>
        <begin position="32"/>
        <end position="58"/>
    </location>
</feature>
<evidence type="ECO:0000313" key="3">
    <source>
        <dbReference type="EMBL" id="QTH64044.1"/>
    </source>
</evidence>
<dbReference type="KEGG" id="psym:J1N51_00685"/>
<accession>A0A975DC57</accession>
<feature type="compositionally biased region" description="Low complexity" evidence="1">
    <location>
        <begin position="32"/>
        <end position="41"/>
    </location>
</feature>
<evidence type="ECO:0000256" key="1">
    <source>
        <dbReference type="SAM" id="MobiDB-lite"/>
    </source>
</evidence>
<reference evidence="3" key="1">
    <citation type="submission" date="2021-03" db="EMBL/GenBank/DDBJ databases">
        <title>Description of Psychrosphaera ytuae sp. nov. isolated from deep sea sediment of South China Sea.</title>
        <authorList>
            <person name="Zhang J."/>
            <person name="Xu X.-D."/>
        </authorList>
    </citation>
    <scope>NUCLEOTIDE SEQUENCE</scope>
    <source>
        <strain evidence="3">MTZ26</strain>
    </source>
</reference>
<evidence type="ECO:0000256" key="2">
    <source>
        <dbReference type="SAM" id="SignalP"/>
    </source>
</evidence>
<name>A0A975DC57_9GAMM</name>
<proteinExistence type="predicted"/>
<gene>
    <name evidence="3" type="ORF">J1N51_00685</name>
</gene>
<evidence type="ECO:0000313" key="4">
    <source>
        <dbReference type="Proteomes" id="UP000682739"/>
    </source>
</evidence>
<evidence type="ECO:0008006" key="5">
    <source>
        <dbReference type="Google" id="ProtNLM"/>
    </source>
</evidence>
<feature type="chain" id="PRO_5037286514" description="Alginate export domain-containing protein" evidence="2">
    <location>
        <begin position="31"/>
        <end position="452"/>
    </location>
</feature>
<keyword evidence="2" id="KW-0732">Signal</keyword>
<protein>
    <recommendedName>
        <fullName evidence="5">Alginate export domain-containing protein</fullName>
    </recommendedName>
</protein>
<organism evidence="3 4">
    <name type="scientific">Psychrosphaera ytuae</name>
    <dbReference type="NCBI Taxonomy" id="2820710"/>
    <lineage>
        <taxon>Bacteria</taxon>
        <taxon>Pseudomonadati</taxon>
        <taxon>Pseudomonadota</taxon>
        <taxon>Gammaproteobacteria</taxon>
        <taxon>Alteromonadales</taxon>
        <taxon>Pseudoalteromonadaceae</taxon>
        <taxon>Psychrosphaera</taxon>
    </lineage>
</organism>
<dbReference type="Proteomes" id="UP000682739">
    <property type="component" value="Chromosome"/>
</dbReference>
<dbReference type="EMBL" id="CP072110">
    <property type="protein sequence ID" value="QTH64044.1"/>
    <property type="molecule type" value="Genomic_DNA"/>
</dbReference>
<dbReference type="AlphaFoldDB" id="A0A975DC57"/>
<sequence>MKLNRMVASPVWLAGLITLLSPLTVMPSYAADSQTKSSQSNNKDKKDSESVWDESMGDSWGDEWDEPKSFWQSFTGFAELSYGQRLQTDPLINEKQTLNEARLQVKNQWLLDSSTVNIRAHGFYDGVKSQWRGQIRELNWQGKVSDNWDLKVGQQVLTWGTGDYVFVNDLFAKDWQSFFAGRDDEYLKAPQLGVKASGYFDKFSVDLVYSPSFTADTYIDGSVFSYYNYQPGAMDVGQFEPSSPESAIRIKINQDQTEYAFYGYSGFEKSPLSAQVIQGQEGQLIGFAPYFAPLNVIGASVRMPAAVGLFNAEVGHYNTSDSDGQNPLVSNDQWKVLVGYEQELMPNVTGSLQWLYEYILDREVGESNQQHRSTVTAQVRVTAIQNKLNVQFFNFYSPSDKDGYARVRVNYKITDTWQVSGGLNHFWGDQPDSFFGQFEDASNAFVSARFYF</sequence>
<feature type="signal peptide" evidence="2">
    <location>
        <begin position="1"/>
        <end position="30"/>
    </location>
</feature>
<keyword evidence="4" id="KW-1185">Reference proteome</keyword>